<reference evidence="1" key="1">
    <citation type="journal article" date="2019" name="Sci. Rep.">
        <title>Draft genome of Tanacetum cinerariifolium, the natural source of mosquito coil.</title>
        <authorList>
            <person name="Yamashiro T."/>
            <person name="Shiraishi A."/>
            <person name="Satake H."/>
            <person name="Nakayama K."/>
        </authorList>
    </citation>
    <scope>NUCLEOTIDE SEQUENCE</scope>
</reference>
<dbReference type="AlphaFoldDB" id="A0A699R709"/>
<name>A0A699R709_TANCI</name>
<sequence length="98" mass="11108">MQIILALQARTLLSHGCEGFLATIHDTTSEVPPIHDQPVVLEFSDVFPDKLPGIPPVRETAFRTRYGHYELLVMPFGLTNAPAVFMDLMNRIFHEFLD</sequence>
<dbReference type="Gene3D" id="3.30.70.270">
    <property type="match status" value="1"/>
</dbReference>
<evidence type="ECO:0000313" key="1">
    <source>
        <dbReference type="EMBL" id="GFC81633.1"/>
    </source>
</evidence>
<gene>
    <name evidence="1" type="ORF">Tci_853603</name>
</gene>
<dbReference type="PANTHER" id="PTHR24559">
    <property type="entry name" value="TRANSPOSON TY3-I GAG-POL POLYPROTEIN"/>
    <property type="match status" value="1"/>
</dbReference>
<accession>A0A699R709</accession>
<dbReference type="EMBL" id="BKCJ011080633">
    <property type="protein sequence ID" value="GFC81633.1"/>
    <property type="molecule type" value="Genomic_DNA"/>
</dbReference>
<dbReference type="InterPro" id="IPR053134">
    <property type="entry name" value="RNA-dir_DNA_polymerase"/>
</dbReference>
<protein>
    <recommendedName>
        <fullName evidence="2">Reverse transcriptase domain-containing protein</fullName>
    </recommendedName>
</protein>
<proteinExistence type="predicted"/>
<dbReference type="SUPFAM" id="SSF56672">
    <property type="entry name" value="DNA/RNA polymerases"/>
    <property type="match status" value="1"/>
</dbReference>
<dbReference type="InterPro" id="IPR043128">
    <property type="entry name" value="Rev_trsase/Diguanyl_cyclase"/>
</dbReference>
<dbReference type="InterPro" id="IPR043502">
    <property type="entry name" value="DNA/RNA_pol_sf"/>
</dbReference>
<organism evidence="1">
    <name type="scientific">Tanacetum cinerariifolium</name>
    <name type="common">Dalmatian daisy</name>
    <name type="synonym">Chrysanthemum cinerariifolium</name>
    <dbReference type="NCBI Taxonomy" id="118510"/>
    <lineage>
        <taxon>Eukaryota</taxon>
        <taxon>Viridiplantae</taxon>
        <taxon>Streptophyta</taxon>
        <taxon>Embryophyta</taxon>
        <taxon>Tracheophyta</taxon>
        <taxon>Spermatophyta</taxon>
        <taxon>Magnoliopsida</taxon>
        <taxon>eudicotyledons</taxon>
        <taxon>Gunneridae</taxon>
        <taxon>Pentapetalae</taxon>
        <taxon>asterids</taxon>
        <taxon>campanulids</taxon>
        <taxon>Asterales</taxon>
        <taxon>Asteraceae</taxon>
        <taxon>Asteroideae</taxon>
        <taxon>Anthemideae</taxon>
        <taxon>Anthemidinae</taxon>
        <taxon>Tanacetum</taxon>
    </lineage>
</organism>
<dbReference type="Gene3D" id="3.10.10.10">
    <property type="entry name" value="HIV Type 1 Reverse Transcriptase, subunit A, domain 1"/>
    <property type="match status" value="1"/>
</dbReference>
<dbReference type="PANTHER" id="PTHR24559:SF444">
    <property type="entry name" value="REVERSE TRANSCRIPTASE DOMAIN-CONTAINING PROTEIN"/>
    <property type="match status" value="1"/>
</dbReference>
<evidence type="ECO:0008006" key="2">
    <source>
        <dbReference type="Google" id="ProtNLM"/>
    </source>
</evidence>
<comment type="caution">
    <text evidence="1">The sequence shown here is derived from an EMBL/GenBank/DDBJ whole genome shotgun (WGS) entry which is preliminary data.</text>
</comment>
<feature type="non-terminal residue" evidence="1">
    <location>
        <position position="98"/>
    </location>
</feature>